<dbReference type="AlphaFoldDB" id="A0A1V9XL55"/>
<organism evidence="2 3">
    <name type="scientific">Tropilaelaps mercedesae</name>
    <dbReference type="NCBI Taxonomy" id="418985"/>
    <lineage>
        <taxon>Eukaryota</taxon>
        <taxon>Metazoa</taxon>
        <taxon>Ecdysozoa</taxon>
        <taxon>Arthropoda</taxon>
        <taxon>Chelicerata</taxon>
        <taxon>Arachnida</taxon>
        <taxon>Acari</taxon>
        <taxon>Parasitiformes</taxon>
        <taxon>Mesostigmata</taxon>
        <taxon>Gamasina</taxon>
        <taxon>Dermanyssoidea</taxon>
        <taxon>Laelapidae</taxon>
        <taxon>Tropilaelaps</taxon>
    </lineage>
</organism>
<sequence>MSAFGYFSTGSTISYEWNYLVVTRKPIFREENCLITNFHGLLSIIFVASFSGNACASTTSKTNSTLVHQKSCHRCSSKHDGNSETARKSTDRTFNGYSS</sequence>
<dbReference type="InParanoid" id="A0A1V9XL55"/>
<comment type="caution">
    <text evidence="2">The sequence shown here is derived from an EMBL/GenBank/DDBJ whole genome shotgun (WGS) entry which is preliminary data.</text>
</comment>
<feature type="compositionally biased region" description="Basic and acidic residues" evidence="1">
    <location>
        <begin position="77"/>
        <end position="91"/>
    </location>
</feature>
<keyword evidence="3" id="KW-1185">Reference proteome</keyword>
<proteinExistence type="predicted"/>
<name>A0A1V9XL55_9ACAR</name>
<dbReference type="EMBL" id="MNPL01008483">
    <property type="protein sequence ID" value="OQR74219.1"/>
    <property type="molecule type" value="Genomic_DNA"/>
</dbReference>
<dbReference type="Proteomes" id="UP000192247">
    <property type="component" value="Unassembled WGS sequence"/>
</dbReference>
<accession>A0A1V9XL55</accession>
<reference evidence="2 3" key="1">
    <citation type="journal article" date="2017" name="Gigascience">
        <title>Draft genome of the honey bee ectoparasitic mite, Tropilaelaps mercedesae, is shaped by the parasitic life history.</title>
        <authorList>
            <person name="Dong X."/>
            <person name="Armstrong S.D."/>
            <person name="Xia D."/>
            <person name="Makepeace B.L."/>
            <person name="Darby A.C."/>
            <person name="Kadowaki T."/>
        </authorList>
    </citation>
    <scope>NUCLEOTIDE SEQUENCE [LARGE SCALE GENOMIC DNA]</scope>
    <source>
        <strain evidence="2">Wuxi-XJTLU</strain>
    </source>
</reference>
<protein>
    <submittedName>
        <fullName evidence="2">Uncharacterized protein</fullName>
    </submittedName>
</protein>
<feature type="region of interest" description="Disordered" evidence="1">
    <location>
        <begin position="74"/>
        <end position="99"/>
    </location>
</feature>
<gene>
    <name evidence="2" type="ORF">BIW11_09216</name>
</gene>
<evidence type="ECO:0000256" key="1">
    <source>
        <dbReference type="SAM" id="MobiDB-lite"/>
    </source>
</evidence>
<evidence type="ECO:0000313" key="3">
    <source>
        <dbReference type="Proteomes" id="UP000192247"/>
    </source>
</evidence>
<evidence type="ECO:0000313" key="2">
    <source>
        <dbReference type="EMBL" id="OQR74219.1"/>
    </source>
</evidence>